<evidence type="ECO:0000256" key="1">
    <source>
        <dbReference type="ARBA" id="ARBA00010552"/>
    </source>
</evidence>
<dbReference type="HOGENOM" id="CLU_100715_7_2_1"/>
<dbReference type="InterPro" id="IPR006056">
    <property type="entry name" value="RidA"/>
</dbReference>
<evidence type="ECO:0000313" key="3">
    <source>
        <dbReference type="Proteomes" id="UP000053328"/>
    </source>
</evidence>
<dbReference type="EMBL" id="KN847494">
    <property type="protein sequence ID" value="KIW16899.1"/>
    <property type="molecule type" value="Genomic_DNA"/>
</dbReference>
<dbReference type="Gene3D" id="3.30.1330.40">
    <property type="entry name" value="RutC-like"/>
    <property type="match status" value="1"/>
</dbReference>
<dbReference type="GeneID" id="27331172"/>
<reference evidence="2 3" key="1">
    <citation type="submission" date="2015-01" db="EMBL/GenBank/DDBJ databases">
        <title>The Genome Sequence of Exophiala spinifera CBS89968.</title>
        <authorList>
            <consortium name="The Broad Institute Genomics Platform"/>
            <person name="Cuomo C."/>
            <person name="de Hoog S."/>
            <person name="Gorbushina A."/>
            <person name="Stielow B."/>
            <person name="Teixiera M."/>
            <person name="Abouelleil A."/>
            <person name="Chapman S.B."/>
            <person name="Priest M."/>
            <person name="Young S.K."/>
            <person name="Wortman J."/>
            <person name="Nusbaum C."/>
            <person name="Birren B."/>
        </authorList>
    </citation>
    <scope>NUCLEOTIDE SEQUENCE [LARGE SCALE GENOMIC DNA]</scope>
    <source>
        <strain evidence="2 3">CBS 89968</strain>
    </source>
</reference>
<name>A0A0D2BZX1_9EURO</name>
<dbReference type="RefSeq" id="XP_016237115.1">
    <property type="nucleotide sequence ID" value="XM_016378438.1"/>
</dbReference>
<evidence type="ECO:0000313" key="2">
    <source>
        <dbReference type="EMBL" id="KIW16899.1"/>
    </source>
</evidence>
<dbReference type="STRING" id="91928.A0A0D2BZX1"/>
<dbReference type="InterPro" id="IPR006175">
    <property type="entry name" value="YjgF/YER057c/UK114"/>
</dbReference>
<protein>
    <submittedName>
        <fullName evidence="2">Uncharacterized protein</fullName>
    </submittedName>
</protein>
<dbReference type="GO" id="GO:0019239">
    <property type="term" value="F:deaminase activity"/>
    <property type="evidence" value="ECO:0007669"/>
    <property type="project" value="TreeGrafter"/>
</dbReference>
<dbReference type="OrthoDB" id="309640at2759"/>
<dbReference type="GO" id="GO:0005739">
    <property type="term" value="C:mitochondrion"/>
    <property type="evidence" value="ECO:0007669"/>
    <property type="project" value="UniProtKB-ARBA"/>
</dbReference>
<dbReference type="PANTHER" id="PTHR11803">
    <property type="entry name" value="2-IMINOBUTANOATE/2-IMINOPROPANOATE DEAMINASE RIDA"/>
    <property type="match status" value="1"/>
</dbReference>
<dbReference type="NCBIfam" id="TIGR00004">
    <property type="entry name" value="Rid family detoxifying hydrolase"/>
    <property type="match status" value="1"/>
</dbReference>
<dbReference type="GO" id="GO:0005829">
    <property type="term" value="C:cytosol"/>
    <property type="evidence" value="ECO:0007669"/>
    <property type="project" value="TreeGrafter"/>
</dbReference>
<gene>
    <name evidence="2" type="ORF">PV08_04089</name>
</gene>
<dbReference type="CDD" id="cd00448">
    <property type="entry name" value="YjgF_YER057c_UK114_family"/>
    <property type="match status" value="1"/>
</dbReference>
<sequence>MSTIQVVSTANAPAPVSNFSQARIWNGMVFCSGDIGLDPKSGQLVEGTTTDRTIQAIRNLSSVLEAAGSSLKHVIKVNVYLTTMDNFAAMNQGYVQGFEQPFPSRTCVNVVALPMGADVEVECIAALA</sequence>
<dbReference type="AlphaFoldDB" id="A0A0D2BZX1"/>
<proteinExistence type="inferred from homology"/>
<organism evidence="2 3">
    <name type="scientific">Exophiala spinifera</name>
    <dbReference type="NCBI Taxonomy" id="91928"/>
    <lineage>
        <taxon>Eukaryota</taxon>
        <taxon>Fungi</taxon>
        <taxon>Dikarya</taxon>
        <taxon>Ascomycota</taxon>
        <taxon>Pezizomycotina</taxon>
        <taxon>Eurotiomycetes</taxon>
        <taxon>Chaetothyriomycetidae</taxon>
        <taxon>Chaetothyriales</taxon>
        <taxon>Herpotrichiellaceae</taxon>
        <taxon>Exophiala</taxon>
    </lineage>
</organism>
<keyword evidence="3" id="KW-1185">Reference proteome</keyword>
<dbReference type="VEuPathDB" id="FungiDB:PV08_04089"/>
<dbReference type="InterPro" id="IPR035959">
    <property type="entry name" value="RutC-like_sf"/>
</dbReference>
<dbReference type="SUPFAM" id="SSF55298">
    <property type="entry name" value="YjgF-like"/>
    <property type="match status" value="1"/>
</dbReference>
<dbReference type="PANTHER" id="PTHR11803:SF42">
    <property type="entry name" value="MMF1"/>
    <property type="match status" value="1"/>
</dbReference>
<comment type="similarity">
    <text evidence="1">Belongs to the RutC family.</text>
</comment>
<dbReference type="Proteomes" id="UP000053328">
    <property type="component" value="Unassembled WGS sequence"/>
</dbReference>
<dbReference type="Pfam" id="PF01042">
    <property type="entry name" value="Ribonuc_L-PSP"/>
    <property type="match status" value="1"/>
</dbReference>
<dbReference type="FunFam" id="3.30.1330.40:FF:000001">
    <property type="entry name" value="L-PSP family endoribonuclease"/>
    <property type="match status" value="1"/>
</dbReference>
<accession>A0A0D2BZX1</accession>